<evidence type="ECO:0000313" key="20">
    <source>
        <dbReference type="Proteomes" id="UP000823893"/>
    </source>
</evidence>
<evidence type="ECO:0000256" key="6">
    <source>
        <dbReference type="ARBA" id="ARBA00014944"/>
    </source>
</evidence>
<dbReference type="Gene3D" id="1.20.120.1760">
    <property type="match status" value="1"/>
</dbReference>
<dbReference type="EC" id="2.7.8.5" evidence="5"/>
<dbReference type="GO" id="GO:0046474">
    <property type="term" value="P:glycerophospholipid biosynthetic process"/>
    <property type="evidence" value="ECO:0007669"/>
    <property type="project" value="TreeGrafter"/>
</dbReference>
<proteinExistence type="inferred from homology"/>
<keyword evidence="7" id="KW-0444">Lipid biosynthesis</keyword>
<comment type="function">
    <text evidence="1">This protein catalyzes the committed step to the synthesis of the acidic phospholipids.</text>
</comment>
<evidence type="ECO:0000256" key="5">
    <source>
        <dbReference type="ARBA" id="ARBA00013170"/>
    </source>
</evidence>
<reference evidence="19" key="2">
    <citation type="submission" date="2021-04" db="EMBL/GenBank/DDBJ databases">
        <authorList>
            <person name="Gilroy R."/>
        </authorList>
    </citation>
    <scope>NUCLEOTIDE SEQUENCE</scope>
    <source>
        <strain evidence="19">ChiSxjej6B18-287</strain>
    </source>
</reference>
<dbReference type="InterPro" id="IPR004570">
    <property type="entry name" value="Phosphatidylglycerol_P_synth"/>
</dbReference>
<evidence type="ECO:0000256" key="17">
    <source>
        <dbReference type="RuleBase" id="RU003750"/>
    </source>
</evidence>
<dbReference type="PANTHER" id="PTHR14269:SF62">
    <property type="entry name" value="CDP-DIACYLGLYCEROL--GLYCEROL-3-PHOSPHATE 3-PHOSPHATIDYLTRANSFERASE 1, CHLOROPLASTIC"/>
    <property type="match status" value="1"/>
</dbReference>
<evidence type="ECO:0000256" key="15">
    <source>
        <dbReference type="ARBA" id="ARBA00033018"/>
    </source>
</evidence>
<keyword evidence="14" id="KW-1208">Phospholipid metabolism</keyword>
<evidence type="ECO:0000256" key="2">
    <source>
        <dbReference type="ARBA" id="ARBA00004141"/>
    </source>
</evidence>
<keyword evidence="8 17" id="KW-0808">Transferase</keyword>
<evidence type="ECO:0000256" key="14">
    <source>
        <dbReference type="ARBA" id="ARBA00023264"/>
    </source>
</evidence>
<keyword evidence="10 18" id="KW-1133">Transmembrane helix</keyword>
<dbReference type="InterPro" id="IPR000462">
    <property type="entry name" value="CDP-OH_P_trans"/>
</dbReference>
<evidence type="ECO:0000256" key="10">
    <source>
        <dbReference type="ARBA" id="ARBA00022989"/>
    </source>
</evidence>
<evidence type="ECO:0000256" key="9">
    <source>
        <dbReference type="ARBA" id="ARBA00022692"/>
    </source>
</evidence>
<accession>A0A9D2N849</accession>
<dbReference type="GO" id="GO:0008444">
    <property type="term" value="F:CDP-diacylglycerol-glycerol-3-phosphate 3-phosphatidyltransferase activity"/>
    <property type="evidence" value="ECO:0007669"/>
    <property type="project" value="UniProtKB-EC"/>
</dbReference>
<evidence type="ECO:0000256" key="8">
    <source>
        <dbReference type="ARBA" id="ARBA00022679"/>
    </source>
</evidence>
<comment type="catalytic activity">
    <reaction evidence="16">
        <text>a CDP-1,2-diacyl-sn-glycerol + sn-glycerol 3-phosphate = a 1,2-diacyl-sn-glycero-3-phospho-(1'-sn-glycero-3'-phosphate) + CMP + H(+)</text>
        <dbReference type="Rhea" id="RHEA:12593"/>
        <dbReference type="ChEBI" id="CHEBI:15378"/>
        <dbReference type="ChEBI" id="CHEBI:57597"/>
        <dbReference type="ChEBI" id="CHEBI:58332"/>
        <dbReference type="ChEBI" id="CHEBI:60110"/>
        <dbReference type="ChEBI" id="CHEBI:60377"/>
        <dbReference type="EC" id="2.7.8.5"/>
    </reaction>
</comment>
<keyword evidence="13" id="KW-0594">Phospholipid biosynthesis</keyword>
<sequence>MKKIKKEELYSIPNCMGYFRILLIPVFCFLYLNAEDRGDYYLAAGVILLSYITDFLDGQVARRFHMITEFGKILDPVADKLTHGAIAFCLAFRYEAMRYLFLFMVVKEGFMAVMGMINLRHGRKLDGAKWFGKVCTGALFILLFLLVLWPDIPLVWAERLIYLVLVIMVLTLILYIPEFYRMIKSWDRKENRR</sequence>
<feature type="transmembrane region" description="Helical" evidence="18">
    <location>
        <begin position="12"/>
        <end position="34"/>
    </location>
</feature>
<evidence type="ECO:0000256" key="3">
    <source>
        <dbReference type="ARBA" id="ARBA00005042"/>
    </source>
</evidence>
<comment type="caution">
    <text evidence="19">The sequence shown here is derived from an EMBL/GenBank/DDBJ whole genome shotgun (WGS) entry which is preliminary data.</text>
</comment>
<evidence type="ECO:0000256" key="7">
    <source>
        <dbReference type="ARBA" id="ARBA00022516"/>
    </source>
</evidence>
<dbReference type="PROSITE" id="PS00379">
    <property type="entry name" value="CDP_ALCOHOL_P_TRANSF"/>
    <property type="match status" value="1"/>
</dbReference>
<comment type="subcellular location">
    <subcellularLocation>
        <location evidence="2">Membrane</location>
        <topology evidence="2">Multi-pass membrane protein</topology>
    </subcellularLocation>
</comment>
<evidence type="ECO:0000256" key="18">
    <source>
        <dbReference type="SAM" id="Phobius"/>
    </source>
</evidence>
<keyword evidence="9 18" id="KW-0812">Transmembrane</keyword>
<evidence type="ECO:0000256" key="4">
    <source>
        <dbReference type="ARBA" id="ARBA00010441"/>
    </source>
</evidence>
<dbReference type="PIRSF" id="PIRSF000847">
    <property type="entry name" value="Phos_ph_gly_syn"/>
    <property type="match status" value="1"/>
</dbReference>
<reference evidence="19" key="1">
    <citation type="journal article" date="2021" name="PeerJ">
        <title>Extensive microbial diversity within the chicken gut microbiome revealed by metagenomics and culture.</title>
        <authorList>
            <person name="Gilroy R."/>
            <person name="Ravi A."/>
            <person name="Getino M."/>
            <person name="Pursley I."/>
            <person name="Horton D.L."/>
            <person name="Alikhan N.F."/>
            <person name="Baker D."/>
            <person name="Gharbi K."/>
            <person name="Hall N."/>
            <person name="Watson M."/>
            <person name="Adriaenssens E.M."/>
            <person name="Foster-Nyarko E."/>
            <person name="Jarju S."/>
            <person name="Secka A."/>
            <person name="Antonio M."/>
            <person name="Oren A."/>
            <person name="Chaudhuri R.R."/>
            <person name="La Ragione R."/>
            <person name="Hildebrand F."/>
            <person name="Pallen M.J."/>
        </authorList>
    </citation>
    <scope>NUCLEOTIDE SEQUENCE</scope>
    <source>
        <strain evidence="19">ChiSxjej6B18-287</strain>
    </source>
</reference>
<keyword evidence="11" id="KW-0443">Lipid metabolism</keyword>
<dbReference type="AlphaFoldDB" id="A0A9D2N849"/>
<dbReference type="InterPro" id="IPR043130">
    <property type="entry name" value="CDP-OH_PTrfase_TM_dom"/>
</dbReference>
<evidence type="ECO:0000256" key="1">
    <source>
        <dbReference type="ARBA" id="ARBA00003973"/>
    </source>
</evidence>
<dbReference type="InterPro" id="IPR048254">
    <property type="entry name" value="CDP_ALCOHOL_P_TRANSF_CS"/>
</dbReference>
<gene>
    <name evidence="19" type="ORF">H9935_10390</name>
</gene>
<evidence type="ECO:0000256" key="16">
    <source>
        <dbReference type="ARBA" id="ARBA00048586"/>
    </source>
</evidence>
<evidence type="ECO:0000313" key="19">
    <source>
        <dbReference type="EMBL" id="HJC11193.1"/>
    </source>
</evidence>
<dbReference type="PANTHER" id="PTHR14269">
    <property type="entry name" value="CDP-DIACYLGLYCEROL--GLYCEROL-3-PHOSPHATE 3-PHOSPHATIDYLTRANSFERASE-RELATED"/>
    <property type="match status" value="1"/>
</dbReference>
<comment type="pathway">
    <text evidence="3">Phospholipid metabolism; phosphatidylglycerol biosynthesis; phosphatidylglycerol from CDP-diacylglycerol: step 1/2.</text>
</comment>
<evidence type="ECO:0000256" key="11">
    <source>
        <dbReference type="ARBA" id="ARBA00023098"/>
    </source>
</evidence>
<dbReference type="InterPro" id="IPR050324">
    <property type="entry name" value="CDP-alcohol_PTase-I"/>
</dbReference>
<dbReference type="EMBL" id="DWWV01000134">
    <property type="protein sequence ID" value="HJC11193.1"/>
    <property type="molecule type" value="Genomic_DNA"/>
</dbReference>
<comment type="similarity">
    <text evidence="4 17">Belongs to the CDP-alcohol phosphatidyltransferase class-I family.</text>
</comment>
<feature type="transmembrane region" description="Helical" evidence="18">
    <location>
        <begin position="161"/>
        <end position="183"/>
    </location>
</feature>
<evidence type="ECO:0000256" key="13">
    <source>
        <dbReference type="ARBA" id="ARBA00023209"/>
    </source>
</evidence>
<dbReference type="Proteomes" id="UP000823893">
    <property type="component" value="Unassembled WGS sequence"/>
</dbReference>
<keyword evidence="12 18" id="KW-0472">Membrane</keyword>
<feature type="transmembrane region" description="Helical" evidence="18">
    <location>
        <begin position="131"/>
        <end position="149"/>
    </location>
</feature>
<name>A0A9D2N849_9FIRM</name>
<dbReference type="GO" id="GO:0016020">
    <property type="term" value="C:membrane"/>
    <property type="evidence" value="ECO:0007669"/>
    <property type="project" value="UniProtKB-SubCell"/>
</dbReference>
<organism evidence="19 20">
    <name type="scientific">Candidatus Blautia merdigallinarum</name>
    <dbReference type="NCBI Taxonomy" id="2838495"/>
    <lineage>
        <taxon>Bacteria</taxon>
        <taxon>Bacillati</taxon>
        <taxon>Bacillota</taxon>
        <taxon>Clostridia</taxon>
        <taxon>Lachnospirales</taxon>
        <taxon>Lachnospiraceae</taxon>
        <taxon>Blautia</taxon>
    </lineage>
</organism>
<protein>
    <recommendedName>
        <fullName evidence="6">CDP-diacylglycerol--glycerol-3-phosphate 3-phosphatidyltransferase</fullName>
        <ecNumber evidence="5">2.7.8.5</ecNumber>
    </recommendedName>
    <alternativeName>
        <fullName evidence="15">Phosphatidylglycerophosphate synthase</fullName>
    </alternativeName>
</protein>
<evidence type="ECO:0000256" key="12">
    <source>
        <dbReference type="ARBA" id="ARBA00023136"/>
    </source>
</evidence>
<dbReference type="Pfam" id="PF01066">
    <property type="entry name" value="CDP-OH_P_transf"/>
    <property type="match status" value="1"/>
</dbReference>